<keyword evidence="2" id="KW-1185">Reference proteome</keyword>
<protein>
    <submittedName>
        <fullName evidence="1">Uncharacterized protein</fullName>
    </submittedName>
</protein>
<comment type="caution">
    <text evidence="1">The sequence shown here is derived from an EMBL/GenBank/DDBJ whole genome shotgun (WGS) entry which is preliminary data.</text>
</comment>
<reference evidence="1 2" key="1">
    <citation type="submission" date="2019-03" db="EMBL/GenBank/DDBJ databases">
        <title>Genomic Encyclopedia of Type Strains, Phase IV (KMG-IV): sequencing the most valuable type-strain genomes for metagenomic binning, comparative biology and taxonomic classification.</title>
        <authorList>
            <person name="Goeker M."/>
        </authorList>
    </citation>
    <scope>NUCLEOTIDE SEQUENCE [LARGE SCALE GENOMIC DNA]</scope>
    <source>
        <strain evidence="1 2">DSM 45707</strain>
    </source>
</reference>
<organism evidence="1 2">
    <name type="scientific">Hazenella coriacea</name>
    <dbReference type="NCBI Taxonomy" id="1179467"/>
    <lineage>
        <taxon>Bacteria</taxon>
        <taxon>Bacillati</taxon>
        <taxon>Bacillota</taxon>
        <taxon>Bacilli</taxon>
        <taxon>Bacillales</taxon>
        <taxon>Thermoactinomycetaceae</taxon>
        <taxon>Hazenella</taxon>
    </lineage>
</organism>
<evidence type="ECO:0000313" key="1">
    <source>
        <dbReference type="EMBL" id="TCS93905.1"/>
    </source>
</evidence>
<gene>
    <name evidence="1" type="ORF">EDD58_105114</name>
</gene>
<accession>A0A4R3L4N3</accession>
<name>A0A4R3L4N3_9BACL</name>
<dbReference type="AlphaFoldDB" id="A0A4R3L4N3"/>
<dbReference type="Proteomes" id="UP000294937">
    <property type="component" value="Unassembled WGS sequence"/>
</dbReference>
<proteinExistence type="predicted"/>
<sequence>MVQGMGQGSLNRVGIARDQMKKIQTLDKEVIIGDFFIFLTIGKLDINVID</sequence>
<evidence type="ECO:0000313" key="2">
    <source>
        <dbReference type="Proteomes" id="UP000294937"/>
    </source>
</evidence>
<dbReference type="EMBL" id="SMAG01000005">
    <property type="protein sequence ID" value="TCS93905.1"/>
    <property type="molecule type" value="Genomic_DNA"/>
</dbReference>